<dbReference type="Gramene" id="TKW11967">
    <property type="protein sequence ID" value="TKW11967"/>
    <property type="gene ID" value="SEVIR_5G006600v2"/>
</dbReference>
<dbReference type="OMA" id="KIETYFI"/>
<dbReference type="AlphaFoldDB" id="A0A4U6UMQ2"/>
<reference evidence="1" key="1">
    <citation type="submission" date="2019-03" db="EMBL/GenBank/DDBJ databases">
        <title>WGS assembly of Setaria viridis.</title>
        <authorList>
            <person name="Huang P."/>
            <person name="Jenkins J."/>
            <person name="Grimwood J."/>
            <person name="Barry K."/>
            <person name="Healey A."/>
            <person name="Mamidi S."/>
            <person name="Sreedasyam A."/>
            <person name="Shu S."/>
            <person name="Feldman M."/>
            <person name="Wu J."/>
            <person name="Yu Y."/>
            <person name="Chen C."/>
            <person name="Johnson J."/>
            <person name="Rokhsar D."/>
            <person name="Baxter I."/>
            <person name="Schmutz J."/>
            <person name="Brutnell T."/>
            <person name="Kellogg E."/>
        </authorList>
    </citation>
    <scope>NUCLEOTIDE SEQUENCE [LARGE SCALE GENOMIC DNA]</scope>
</reference>
<keyword evidence="2" id="KW-1185">Reference proteome</keyword>
<proteinExistence type="predicted"/>
<accession>A0A4U6UMQ2</accession>
<organism evidence="1 2">
    <name type="scientific">Setaria viridis</name>
    <name type="common">Green bristlegrass</name>
    <name type="synonym">Setaria italica subsp. viridis</name>
    <dbReference type="NCBI Taxonomy" id="4556"/>
    <lineage>
        <taxon>Eukaryota</taxon>
        <taxon>Viridiplantae</taxon>
        <taxon>Streptophyta</taxon>
        <taxon>Embryophyta</taxon>
        <taxon>Tracheophyta</taxon>
        <taxon>Spermatophyta</taxon>
        <taxon>Magnoliopsida</taxon>
        <taxon>Liliopsida</taxon>
        <taxon>Poales</taxon>
        <taxon>Poaceae</taxon>
        <taxon>PACMAD clade</taxon>
        <taxon>Panicoideae</taxon>
        <taxon>Panicodae</taxon>
        <taxon>Paniceae</taxon>
        <taxon>Cenchrinae</taxon>
        <taxon>Setaria</taxon>
    </lineage>
</organism>
<dbReference type="Proteomes" id="UP000298652">
    <property type="component" value="Chromosome 5"/>
</dbReference>
<sequence>MVGGYAIAKFHVLDMIQRYEAITQLKCGYELLSSLYHSHDNIPIVLTIVKNHRIPYSRGSLDPRGSVGSLKIKYFFHANGFPLVAGIRYGALFQFVNSNQKYLILEIGLGYALALIGAGVEVNKKTGKIETYFIARNSAGYKTHSTWEKKGFGADVCLWASDIVCVWGFHL</sequence>
<dbReference type="SUPFAM" id="SSF54001">
    <property type="entry name" value="Cysteine proteinases"/>
    <property type="match status" value="1"/>
</dbReference>
<dbReference type="EMBL" id="CM016556">
    <property type="protein sequence ID" value="TKW11967.1"/>
    <property type="molecule type" value="Genomic_DNA"/>
</dbReference>
<protein>
    <submittedName>
        <fullName evidence="1">Uncharacterized protein</fullName>
    </submittedName>
</protein>
<evidence type="ECO:0000313" key="2">
    <source>
        <dbReference type="Proteomes" id="UP000298652"/>
    </source>
</evidence>
<name>A0A4U6UMQ2_SETVI</name>
<gene>
    <name evidence="1" type="ORF">SEVIR_5G006600v2</name>
</gene>
<dbReference type="InterPro" id="IPR038765">
    <property type="entry name" value="Papain-like_cys_pep_sf"/>
</dbReference>
<evidence type="ECO:0000313" key="1">
    <source>
        <dbReference type="EMBL" id="TKW11967.1"/>
    </source>
</evidence>